<keyword evidence="1" id="KW-0472">Membrane</keyword>
<protein>
    <submittedName>
        <fullName evidence="3">XrtN system VIT domain protein</fullName>
    </submittedName>
</protein>
<name>A0A1K1MP75_9BACT</name>
<dbReference type="STRING" id="1004.SAMN05661012_00748"/>
<sequence length="868" mass="98617">MTCLVQTISFTLYFKVKALKVNWRWPIFLALLTLKYKVLYFMTNKQYFQMMFRNAPLWVGLIGILVSLGFYFVPELFHVEQTDFFGLFLTNYVFLQLYFVFLWASGNFKRGRKGRNTFAIYTTLCLISCFLLNKSVGIFSASAGWWAFMLALCCINHIAYGFKEVFPPVVRMIMAFILGIASCCFLYLVFCLLPGYLFGAIGGLFFGIGLHVFIPLLCLIYNINLASKYVWFRKKQLYAYLGGIGFVVVVIAFYIGLWCNAVSSINRAYLMPDNEELPGWENVARKTTANAMVERVLKAKLVYQVSDIADMDLIDGIFDRPRQSTFFDARQLHDPLIMIASMTGISYVPETEAAKILSAMFDSRQETQERLWSGDQLSTIQVHTNADIWPSLHMAYTEKTLNVYSDAPNAGSWNSEEAIYRFHLPEGGVVTSLSLWINGREEKGVLTTKEKATEAYKTVVGREARDPGVVHWQEGNTVTVRVFPVSGQESRQFKIGITAPLLQEGTRLVYQNIWFQGPDAANAREDVHINFLENPVEVELPGLFTRTQNTFSSVGPYDADWQISCLDPGVHSNLFSANGQSYFVMPYKPEMGGAFVKTIYLDINQSWTLAEFKAIKNLRIPMKVYAENGWQPATDELFENLQKDRYSLFPVYKVADRETALVITKGNVMSPNLDDLSESTFYKELQHSFGTPGKLLLFNLGGELSPYMRTLKEYRLFRYAEGDVNELGKFMSLKQFPADIENDHRVVIEPAGITINKEENEGRSNAPDHLMRLFAYNHIMQKMGPQKVSDTSLIAAAKESYIVTPVSSLIVLETQKDYDRFNIHDDINSLKNAAIHGKGAVPEPHVWALILIGLVCMLWFKKKRAAAI</sequence>
<feature type="transmembrane region" description="Helical" evidence="1">
    <location>
        <begin position="118"/>
        <end position="139"/>
    </location>
</feature>
<keyword evidence="1" id="KW-1133">Transmembrane helix</keyword>
<accession>A0A1K1MP75</accession>
<reference evidence="3 4" key="1">
    <citation type="submission" date="2016-11" db="EMBL/GenBank/DDBJ databases">
        <authorList>
            <person name="Jaros S."/>
            <person name="Januszkiewicz K."/>
            <person name="Wedrychowicz H."/>
        </authorList>
    </citation>
    <scope>NUCLEOTIDE SEQUENCE [LARGE SCALE GENOMIC DNA]</scope>
    <source>
        <strain evidence="3 4">DSM 784</strain>
    </source>
</reference>
<dbReference type="NCBIfam" id="TIGR04477">
    <property type="entry name" value="sorted_by_XrtN"/>
    <property type="match status" value="1"/>
</dbReference>
<keyword evidence="1" id="KW-0812">Transmembrane</keyword>
<dbReference type="AlphaFoldDB" id="A0A1K1MP75"/>
<feature type="transmembrane region" description="Helical" evidence="1">
    <location>
        <begin position="237"/>
        <end position="258"/>
    </location>
</feature>
<evidence type="ECO:0000313" key="3">
    <source>
        <dbReference type="EMBL" id="SFW24891.1"/>
    </source>
</evidence>
<proteinExistence type="predicted"/>
<feature type="domain" description="VIT" evidence="2">
    <location>
        <begin position="365"/>
        <end position="499"/>
    </location>
</feature>
<organism evidence="3 4">
    <name type="scientific">Chitinophaga sancti</name>
    <dbReference type="NCBI Taxonomy" id="1004"/>
    <lineage>
        <taxon>Bacteria</taxon>
        <taxon>Pseudomonadati</taxon>
        <taxon>Bacteroidota</taxon>
        <taxon>Chitinophagia</taxon>
        <taxon>Chitinophagales</taxon>
        <taxon>Chitinophagaceae</taxon>
        <taxon>Chitinophaga</taxon>
    </lineage>
</organism>
<dbReference type="InterPro" id="IPR031005">
    <property type="entry name" value="Sorted_by_XrtN"/>
</dbReference>
<dbReference type="EMBL" id="FPIZ01000002">
    <property type="protein sequence ID" value="SFW24891.1"/>
    <property type="molecule type" value="Genomic_DNA"/>
</dbReference>
<dbReference type="PROSITE" id="PS51468">
    <property type="entry name" value="VIT"/>
    <property type="match status" value="1"/>
</dbReference>
<feature type="transmembrane region" description="Helical" evidence="1">
    <location>
        <begin position="169"/>
        <end position="190"/>
    </location>
</feature>
<feature type="transmembrane region" description="Helical" evidence="1">
    <location>
        <begin position="23"/>
        <end position="43"/>
    </location>
</feature>
<dbReference type="Pfam" id="PF08487">
    <property type="entry name" value="VIT"/>
    <property type="match status" value="1"/>
</dbReference>
<dbReference type="InterPro" id="IPR013694">
    <property type="entry name" value="VIT"/>
</dbReference>
<dbReference type="OrthoDB" id="1801976at2"/>
<feature type="transmembrane region" description="Helical" evidence="1">
    <location>
        <begin position="145"/>
        <end position="162"/>
    </location>
</feature>
<gene>
    <name evidence="3" type="ORF">SAMN05661012_00748</name>
</gene>
<dbReference type="Proteomes" id="UP000183788">
    <property type="component" value="Unassembled WGS sequence"/>
</dbReference>
<evidence type="ECO:0000256" key="1">
    <source>
        <dbReference type="SAM" id="Phobius"/>
    </source>
</evidence>
<feature type="transmembrane region" description="Helical" evidence="1">
    <location>
        <begin position="55"/>
        <end position="73"/>
    </location>
</feature>
<feature type="transmembrane region" description="Helical" evidence="1">
    <location>
        <begin position="196"/>
        <end position="225"/>
    </location>
</feature>
<evidence type="ECO:0000313" key="4">
    <source>
        <dbReference type="Proteomes" id="UP000183788"/>
    </source>
</evidence>
<evidence type="ECO:0000259" key="2">
    <source>
        <dbReference type="PROSITE" id="PS51468"/>
    </source>
</evidence>
<feature type="transmembrane region" description="Helical" evidence="1">
    <location>
        <begin position="85"/>
        <end position="106"/>
    </location>
</feature>